<feature type="domain" description="Impact N-terminal" evidence="2">
    <location>
        <begin position="45"/>
        <end position="156"/>
    </location>
</feature>
<dbReference type="Pfam" id="PF09186">
    <property type="entry name" value="DUF1949"/>
    <property type="match status" value="1"/>
</dbReference>
<comment type="similarity">
    <text evidence="1">Belongs to the IMPACT family.</text>
</comment>
<evidence type="ECO:0000313" key="5">
    <source>
        <dbReference type="Proteomes" id="UP001597307"/>
    </source>
</evidence>
<dbReference type="Proteomes" id="UP001597307">
    <property type="component" value="Unassembled WGS sequence"/>
</dbReference>
<dbReference type="EMBL" id="JBHUGA010000021">
    <property type="protein sequence ID" value="MFD1846612.1"/>
    <property type="molecule type" value="Genomic_DNA"/>
</dbReference>
<dbReference type="InterPro" id="IPR023582">
    <property type="entry name" value="Impact"/>
</dbReference>
<dbReference type="InterPro" id="IPR036956">
    <property type="entry name" value="Impact_N_sf"/>
</dbReference>
<dbReference type="SUPFAM" id="SSF54980">
    <property type="entry name" value="EF-G C-terminal domain-like"/>
    <property type="match status" value="1"/>
</dbReference>
<evidence type="ECO:0000256" key="1">
    <source>
        <dbReference type="ARBA" id="ARBA00007665"/>
    </source>
</evidence>
<evidence type="ECO:0000259" key="3">
    <source>
        <dbReference type="Pfam" id="PF09186"/>
    </source>
</evidence>
<protein>
    <submittedName>
        <fullName evidence="4">IMPACT family protein</fullName>
    </submittedName>
</protein>
<proteinExistence type="inferred from homology"/>
<dbReference type="SUPFAM" id="SSF54211">
    <property type="entry name" value="Ribosomal protein S5 domain 2-like"/>
    <property type="match status" value="1"/>
</dbReference>
<dbReference type="Gene3D" id="3.30.230.30">
    <property type="entry name" value="Impact, N-terminal domain"/>
    <property type="match status" value="1"/>
</dbReference>
<evidence type="ECO:0000313" key="4">
    <source>
        <dbReference type="EMBL" id="MFD1846612.1"/>
    </source>
</evidence>
<dbReference type="PANTHER" id="PTHR16301:SF20">
    <property type="entry name" value="IMPACT FAMILY MEMBER YIGZ"/>
    <property type="match status" value="1"/>
</dbReference>
<dbReference type="PANTHER" id="PTHR16301">
    <property type="entry name" value="IMPACT-RELATED"/>
    <property type="match status" value="1"/>
</dbReference>
<dbReference type="InterPro" id="IPR015269">
    <property type="entry name" value="UPF0029_Impact_C"/>
</dbReference>
<sequence>MSPTLVRGKSPAFNPSPTTLELVDDSGITGYTTVRGEHRHVTDVRRSRFITVIRRIASEDDARLILTELRREFHDARHHCSAVVLGPDRSVQRANDDGEPSGTAGAPMLDAILRRESTDGQADLSDLAVVVVRYFGGVLLGAGGLVRAYSDAVSQGLDSAPGVRRRLLQLLAVPVAHTDAGRVENELRHAGVDVLGTDYSAERATLQVAIPAGDASIDGFRARLASLTAGQSGAQLLDLKWVDCD</sequence>
<organism evidence="4 5">
    <name type="scientific">Arthrobacter flavus</name>
    <dbReference type="NCBI Taxonomy" id="95172"/>
    <lineage>
        <taxon>Bacteria</taxon>
        <taxon>Bacillati</taxon>
        <taxon>Actinomycetota</taxon>
        <taxon>Actinomycetes</taxon>
        <taxon>Micrococcales</taxon>
        <taxon>Micrococcaceae</taxon>
        <taxon>Arthrobacter</taxon>
    </lineage>
</organism>
<reference evidence="5" key="1">
    <citation type="journal article" date="2019" name="Int. J. Syst. Evol. Microbiol.">
        <title>The Global Catalogue of Microorganisms (GCM) 10K type strain sequencing project: providing services to taxonomists for standard genome sequencing and annotation.</title>
        <authorList>
            <consortium name="The Broad Institute Genomics Platform"/>
            <consortium name="The Broad Institute Genome Sequencing Center for Infectious Disease"/>
            <person name="Wu L."/>
            <person name="Ma J."/>
        </authorList>
    </citation>
    <scope>NUCLEOTIDE SEQUENCE [LARGE SCALE GENOMIC DNA]</scope>
    <source>
        <strain evidence="5">JCM 11496</strain>
    </source>
</reference>
<dbReference type="InterPro" id="IPR020568">
    <property type="entry name" value="Ribosomal_Su5_D2-typ_SF"/>
</dbReference>
<comment type="caution">
    <text evidence="4">The sequence shown here is derived from an EMBL/GenBank/DDBJ whole genome shotgun (WGS) entry which is preliminary data.</text>
</comment>
<dbReference type="InterPro" id="IPR001498">
    <property type="entry name" value="Impact_N"/>
</dbReference>
<dbReference type="RefSeq" id="WP_343878538.1">
    <property type="nucleotide sequence ID" value="NZ_BAAAIJ010000020.1"/>
</dbReference>
<feature type="domain" description="UPF0029" evidence="3">
    <location>
        <begin position="175"/>
        <end position="231"/>
    </location>
</feature>
<keyword evidence="5" id="KW-1185">Reference proteome</keyword>
<dbReference type="Pfam" id="PF01205">
    <property type="entry name" value="Impact_N"/>
    <property type="match status" value="1"/>
</dbReference>
<name>A0ABW4Q7C1_9MICC</name>
<gene>
    <name evidence="4" type="ORF">ACFSFX_08385</name>
</gene>
<dbReference type="InterPro" id="IPR035647">
    <property type="entry name" value="EFG_III/V"/>
</dbReference>
<accession>A0ABW4Q7C1</accession>
<evidence type="ECO:0000259" key="2">
    <source>
        <dbReference type="Pfam" id="PF01205"/>
    </source>
</evidence>